<gene>
    <name evidence="3" type="ORF">C1SCF055_LOCUS20560</name>
</gene>
<keyword evidence="1" id="KW-0472">Membrane</keyword>
<sequence length="226" mass="24793">MITAMAAHGGFNKIHYSRAEMSIVLSMLANVGFSSRACVAKRALAFESKEPLEAYGKLTVTATQSGLVLLLVWLFLAQSVLDDRDMMSLVRHLSFNPSAWFTVCLTYFLYQACSIYLLNCFLVETHALLVALKHIFVVVLASLLTGAVFNVHMTIGLSLVVAGVSWYLSSPASEEDAEKESILPTRDTKAEASYESVREVQQVSSWLIAAVASVIVLGTVLPLWRL</sequence>
<keyword evidence="1" id="KW-0812">Transmembrane</keyword>
<proteinExistence type="predicted"/>
<organism evidence="3">
    <name type="scientific">Cladocopium goreaui</name>
    <dbReference type="NCBI Taxonomy" id="2562237"/>
    <lineage>
        <taxon>Eukaryota</taxon>
        <taxon>Sar</taxon>
        <taxon>Alveolata</taxon>
        <taxon>Dinophyceae</taxon>
        <taxon>Suessiales</taxon>
        <taxon>Symbiodiniaceae</taxon>
        <taxon>Cladocopium</taxon>
    </lineage>
</organism>
<dbReference type="EMBL" id="CAMXCT030001885">
    <property type="protein sequence ID" value="CAL4781166.1"/>
    <property type="molecule type" value="Genomic_DNA"/>
</dbReference>
<evidence type="ECO:0000256" key="1">
    <source>
        <dbReference type="SAM" id="Phobius"/>
    </source>
</evidence>
<feature type="transmembrane region" description="Helical" evidence="1">
    <location>
        <begin position="100"/>
        <end position="123"/>
    </location>
</feature>
<feature type="transmembrane region" description="Helical" evidence="1">
    <location>
        <begin position="203"/>
        <end position="224"/>
    </location>
</feature>
<dbReference type="Proteomes" id="UP001152797">
    <property type="component" value="Unassembled WGS sequence"/>
</dbReference>
<evidence type="ECO:0000259" key="2">
    <source>
        <dbReference type="Pfam" id="PF03151"/>
    </source>
</evidence>
<name>A0A9P1CKJ1_9DINO</name>
<dbReference type="AlphaFoldDB" id="A0A9P1CKJ1"/>
<comment type="caution">
    <text evidence="3">The sequence shown here is derived from an EMBL/GenBank/DDBJ whole genome shotgun (WGS) entry which is preliminary data.</text>
</comment>
<evidence type="ECO:0000313" key="4">
    <source>
        <dbReference type="EMBL" id="CAL4781166.1"/>
    </source>
</evidence>
<reference evidence="3" key="1">
    <citation type="submission" date="2022-10" db="EMBL/GenBank/DDBJ databases">
        <authorList>
            <person name="Chen Y."/>
            <person name="Dougan E. K."/>
            <person name="Chan C."/>
            <person name="Rhodes N."/>
            <person name="Thang M."/>
        </authorList>
    </citation>
    <scope>NUCLEOTIDE SEQUENCE</scope>
</reference>
<evidence type="ECO:0000313" key="3">
    <source>
        <dbReference type="EMBL" id="CAI3993854.1"/>
    </source>
</evidence>
<dbReference type="GO" id="GO:0016301">
    <property type="term" value="F:kinase activity"/>
    <property type="evidence" value="ECO:0007669"/>
    <property type="project" value="UniProtKB-KW"/>
</dbReference>
<keyword evidence="1" id="KW-1133">Transmembrane helix</keyword>
<keyword evidence="4" id="KW-0808">Transferase</keyword>
<dbReference type="EMBL" id="CAMXCT020001885">
    <property type="protein sequence ID" value="CAL1147229.1"/>
    <property type="molecule type" value="Genomic_DNA"/>
</dbReference>
<dbReference type="InterPro" id="IPR004853">
    <property type="entry name" value="Sugar_P_trans_dom"/>
</dbReference>
<accession>A0A9P1CKJ1</accession>
<feature type="transmembrane region" description="Helical" evidence="1">
    <location>
        <begin position="60"/>
        <end position="80"/>
    </location>
</feature>
<dbReference type="OrthoDB" id="422646at2759"/>
<feature type="domain" description="Sugar phosphate transporter" evidence="2">
    <location>
        <begin position="23"/>
        <end position="167"/>
    </location>
</feature>
<keyword evidence="5" id="KW-1185">Reference proteome</keyword>
<feature type="transmembrane region" description="Helical" evidence="1">
    <location>
        <begin position="135"/>
        <end position="168"/>
    </location>
</feature>
<evidence type="ECO:0000313" key="5">
    <source>
        <dbReference type="Proteomes" id="UP001152797"/>
    </source>
</evidence>
<reference evidence="4 5" key="2">
    <citation type="submission" date="2024-05" db="EMBL/GenBank/DDBJ databases">
        <authorList>
            <person name="Chen Y."/>
            <person name="Shah S."/>
            <person name="Dougan E. K."/>
            <person name="Thang M."/>
            <person name="Chan C."/>
        </authorList>
    </citation>
    <scope>NUCLEOTIDE SEQUENCE [LARGE SCALE GENOMIC DNA]</scope>
</reference>
<keyword evidence="4" id="KW-0418">Kinase</keyword>
<dbReference type="EMBL" id="CAMXCT010001885">
    <property type="protein sequence ID" value="CAI3993854.1"/>
    <property type="molecule type" value="Genomic_DNA"/>
</dbReference>
<dbReference type="Pfam" id="PF03151">
    <property type="entry name" value="TPT"/>
    <property type="match status" value="1"/>
</dbReference>
<protein>
    <submittedName>
        <fullName evidence="4">MAPK/MAK/MRK overlapping kinase</fullName>
    </submittedName>
</protein>